<keyword evidence="15 24" id="KW-1133">Transmembrane helix</keyword>
<organism evidence="25 26">
    <name type="scientific">Helicobacter valdiviensis</name>
    <dbReference type="NCBI Taxonomy" id="1458358"/>
    <lineage>
        <taxon>Bacteria</taxon>
        <taxon>Pseudomonadati</taxon>
        <taxon>Campylobacterota</taxon>
        <taxon>Epsilonproteobacteria</taxon>
        <taxon>Campylobacterales</taxon>
        <taxon>Helicobacteraceae</taxon>
        <taxon>Helicobacter</taxon>
    </lineage>
</organism>
<evidence type="ECO:0000313" key="25">
    <source>
        <dbReference type="EMBL" id="PZT48150.1"/>
    </source>
</evidence>
<dbReference type="InterPro" id="IPR036945">
    <property type="entry name" value="DAGK_sf"/>
</dbReference>
<evidence type="ECO:0000256" key="16">
    <source>
        <dbReference type="ARBA" id="ARBA00023098"/>
    </source>
</evidence>
<keyword evidence="7" id="KW-0997">Cell inner membrane</keyword>
<keyword evidence="18" id="KW-0594">Phospholipid biosynthesis</keyword>
<evidence type="ECO:0000256" key="23">
    <source>
        <dbReference type="PIRSR" id="PIRSR600829-4"/>
    </source>
</evidence>
<dbReference type="InterPro" id="IPR033718">
    <property type="entry name" value="DAGK_prok"/>
</dbReference>
<feature type="binding site" evidence="22">
    <location>
        <begin position="91"/>
        <end position="92"/>
    </location>
    <ligand>
        <name>ATP</name>
        <dbReference type="ChEBI" id="CHEBI:30616"/>
    </ligand>
</feature>
<evidence type="ECO:0000256" key="21">
    <source>
        <dbReference type="PIRSR" id="PIRSR600829-2"/>
    </source>
</evidence>
<proteinExistence type="inferred from homology"/>
<accession>A0A2W6NGP7</accession>
<dbReference type="GO" id="GO:0006654">
    <property type="term" value="P:phosphatidic acid biosynthetic process"/>
    <property type="evidence" value="ECO:0007669"/>
    <property type="project" value="InterPro"/>
</dbReference>
<evidence type="ECO:0000256" key="4">
    <source>
        <dbReference type="ARBA" id="ARBA00017575"/>
    </source>
</evidence>
<dbReference type="PANTHER" id="PTHR34299:SF1">
    <property type="entry name" value="DIACYLGLYCEROL KINASE"/>
    <property type="match status" value="1"/>
</dbReference>
<keyword evidence="6" id="KW-0444">Lipid biosynthesis</keyword>
<keyword evidence="13 22" id="KW-0067">ATP-binding</keyword>
<evidence type="ECO:0000256" key="1">
    <source>
        <dbReference type="ARBA" id="ARBA00004429"/>
    </source>
</evidence>
<evidence type="ECO:0000256" key="18">
    <source>
        <dbReference type="ARBA" id="ARBA00023209"/>
    </source>
</evidence>
<dbReference type="PANTHER" id="PTHR34299">
    <property type="entry name" value="DIACYLGLYCEROL KINASE"/>
    <property type="match status" value="1"/>
</dbReference>
<comment type="subcellular location">
    <subcellularLocation>
        <location evidence="1">Cell inner membrane</location>
        <topology evidence="1">Multi-pass membrane protein</topology>
    </subcellularLocation>
</comment>
<dbReference type="GO" id="GO:0004143">
    <property type="term" value="F:ATP-dependent diacylglycerol kinase activity"/>
    <property type="evidence" value="ECO:0007669"/>
    <property type="project" value="UniProtKB-EC"/>
</dbReference>
<feature type="transmembrane region" description="Helical" evidence="24">
    <location>
        <begin position="93"/>
        <end position="112"/>
    </location>
</feature>
<evidence type="ECO:0000256" key="20">
    <source>
        <dbReference type="PIRSR" id="PIRSR600829-1"/>
    </source>
</evidence>
<feature type="transmembrane region" description="Helical" evidence="24">
    <location>
        <begin position="26"/>
        <end position="44"/>
    </location>
</feature>
<comment type="caution">
    <text evidence="25">The sequence shown here is derived from an EMBL/GenBank/DDBJ whole genome shotgun (WGS) entry which is preliminary data.</text>
</comment>
<dbReference type="GO" id="GO:0046872">
    <property type="term" value="F:metal ion binding"/>
    <property type="evidence" value="ECO:0007669"/>
    <property type="project" value="UniProtKB-KW"/>
</dbReference>
<evidence type="ECO:0000256" key="6">
    <source>
        <dbReference type="ARBA" id="ARBA00022516"/>
    </source>
</evidence>
<evidence type="ECO:0000313" key="26">
    <source>
        <dbReference type="Proteomes" id="UP000249746"/>
    </source>
</evidence>
<feature type="binding site" evidence="21">
    <location>
        <begin position="27"/>
        <end position="31"/>
    </location>
    <ligand>
        <name>substrate</name>
    </ligand>
</feature>
<keyword evidence="16 24" id="KW-0443">Lipid metabolism</keyword>
<keyword evidence="11 22" id="KW-0547">Nucleotide-binding</keyword>
<evidence type="ECO:0000256" key="24">
    <source>
        <dbReference type="RuleBase" id="RU363065"/>
    </source>
</evidence>
<feature type="binding site" evidence="22">
    <location>
        <begin position="82"/>
        <end position="84"/>
    </location>
    <ligand>
        <name>ATP</name>
        <dbReference type="ChEBI" id="CHEBI:30616"/>
    </ligand>
</feature>
<evidence type="ECO:0000256" key="11">
    <source>
        <dbReference type="ARBA" id="ARBA00022741"/>
    </source>
</evidence>
<dbReference type="Gene3D" id="1.10.287.3610">
    <property type="match status" value="1"/>
</dbReference>
<gene>
    <name evidence="25" type="ORF">B6S12_05365</name>
</gene>
<evidence type="ECO:0000256" key="2">
    <source>
        <dbReference type="ARBA" id="ARBA00005967"/>
    </source>
</evidence>
<feature type="binding site" evidence="22">
    <location>
        <position position="13"/>
    </location>
    <ligand>
        <name>ATP</name>
        <dbReference type="ChEBI" id="CHEBI:30616"/>
    </ligand>
</feature>
<evidence type="ECO:0000256" key="14">
    <source>
        <dbReference type="ARBA" id="ARBA00022842"/>
    </source>
</evidence>
<comment type="function">
    <text evidence="24">Catalyzes the ATP-dependent phosphorylation of sn-l,2-diacylglycerol (DAG) to phosphatidic acid. Involved in the recycling of diacylglycerol produced as a by-product during membrane-derived oligosaccharide (MDO) biosynthesis.</text>
</comment>
<keyword evidence="26" id="KW-1185">Reference proteome</keyword>
<dbReference type="Pfam" id="PF01219">
    <property type="entry name" value="DAGK_prokar"/>
    <property type="match status" value="1"/>
</dbReference>
<dbReference type="GO" id="GO:0005524">
    <property type="term" value="F:ATP binding"/>
    <property type="evidence" value="ECO:0007669"/>
    <property type="project" value="UniProtKB-KW"/>
</dbReference>
<sequence>MKPKYRLFSNASYALSGLKSMWQREMAFRIEVVCIVPLLVFSLFLEIDVFLRILIDFSLMLILIMECVNSAIEASIDLITQEIHPLAKIAKDCASGAVLLSVVWAVIIWSYVLMDLFL</sequence>
<evidence type="ECO:0000256" key="5">
    <source>
        <dbReference type="ARBA" id="ARBA00022475"/>
    </source>
</evidence>
<feature type="binding site" evidence="21">
    <location>
        <position position="52"/>
    </location>
    <ligand>
        <name>substrate</name>
    </ligand>
</feature>
<evidence type="ECO:0000256" key="10">
    <source>
        <dbReference type="ARBA" id="ARBA00022723"/>
    </source>
</evidence>
<keyword evidence="8 24" id="KW-0808">Transferase</keyword>
<protein>
    <recommendedName>
        <fullName evidence="4 24">Diacylglycerol kinase</fullName>
        <ecNumber evidence="3 24">2.7.1.107</ecNumber>
    </recommendedName>
</protein>
<keyword evidence="14 23" id="KW-0460">Magnesium</keyword>
<keyword evidence="9 24" id="KW-0812">Transmembrane</keyword>
<dbReference type="InterPro" id="IPR000829">
    <property type="entry name" value="DAGK"/>
</dbReference>
<feature type="binding site" evidence="21">
    <location>
        <position position="66"/>
    </location>
    <ligand>
        <name>substrate</name>
    </ligand>
</feature>
<comment type="cofactor">
    <cofactor evidence="23">
        <name>Mg(2+)</name>
        <dbReference type="ChEBI" id="CHEBI:18420"/>
    </cofactor>
    <text evidence="23">Mn(2+), Zn(2+), Cd(2+) and Co(2+) support activity to lesser extents.</text>
</comment>
<feature type="binding site" evidence="22">
    <location>
        <position position="6"/>
    </location>
    <ligand>
        <name>ATP</name>
        <dbReference type="ChEBI" id="CHEBI:30616"/>
    </ligand>
</feature>
<dbReference type="CDD" id="cd14264">
    <property type="entry name" value="DAGK_IM"/>
    <property type="match status" value="1"/>
</dbReference>
<evidence type="ECO:0000256" key="17">
    <source>
        <dbReference type="ARBA" id="ARBA00023136"/>
    </source>
</evidence>
<keyword evidence="12 24" id="KW-0418">Kinase</keyword>
<evidence type="ECO:0000256" key="19">
    <source>
        <dbReference type="ARBA" id="ARBA00023264"/>
    </source>
</evidence>
<dbReference type="EC" id="2.7.1.107" evidence="3 24"/>
<evidence type="ECO:0000256" key="13">
    <source>
        <dbReference type="ARBA" id="ARBA00022840"/>
    </source>
</evidence>
<keyword evidence="19 24" id="KW-1208">Phospholipid metabolism</keyword>
<reference evidence="25 26" key="1">
    <citation type="submission" date="2017-03" db="EMBL/GenBank/DDBJ databases">
        <title>Genomic and clinical evidence uncovers the enterohepatic species Helicobacter valdiviensis as a potential human intestinal pathogen.</title>
        <authorList>
            <person name="Fresia P."/>
            <person name="Jara R."/>
            <person name="Sierra R."/>
            <person name="Ferres I."/>
            <person name="Greif G."/>
            <person name="Iraola G."/>
            <person name="Collado L."/>
        </authorList>
    </citation>
    <scope>NUCLEOTIDE SEQUENCE [LARGE SCALE GENOMIC DNA]</scope>
    <source>
        <strain evidence="25 26">WBE14</strain>
    </source>
</reference>
<keyword evidence="5" id="KW-1003">Cell membrane</keyword>
<evidence type="ECO:0000256" key="8">
    <source>
        <dbReference type="ARBA" id="ARBA00022679"/>
    </source>
</evidence>
<dbReference type="RefSeq" id="WP_111229783.1">
    <property type="nucleotide sequence ID" value="NZ_NBIU01000012.1"/>
</dbReference>
<evidence type="ECO:0000256" key="9">
    <source>
        <dbReference type="ARBA" id="ARBA00022692"/>
    </source>
</evidence>
<evidence type="ECO:0000256" key="12">
    <source>
        <dbReference type="ARBA" id="ARBA00022777"/>
    </source>
</evidence>
<feature type="binding site" evidence="22">
    <location>
        <position position="73"/>
    </location>
    <ligand>
        <name>ATP</name>
        <dbReference type="ChEBI" id="CHEBI:30616"/>
    </ligand>
</feature>
<evidence type="ECO:0000256" key="3">
    <source>
        <dbReference type="ARBA" id="ARBA00012133"/>
    </source>
</evidence>
<feature type="binding site" evidence="23">
    <location>
        <position position="25"/>
    </location>
    <ligand>
        <name>a divalent metal cation</name>
        <dbReference type="ChEBI" id="CHEBI:60240"/>
    </ligand>
</feature>
<comment type="catalytic activity">
    <reaction evidence="24">
        <text>a 1,2-diacyl-sn-glycerol + ATP = a 1,2-diacyl-sn-glycero-3-phosphate + ADP + H(+)</text>
        <dbReference type="Rhea" id="RHEA:10272"/>
        <dbReference type="ChEBI" id="CHEBI:15378"/>
        <dbReference type="ChEBI" id="CHEBI:17815"/>
        <dbReference type="ChEBI" id="CHEBI:30616"/>
        <dbReference type="ChEBI" id="CHEBI:58608"/>
        <dbReference type="ChEBI" id="CHEBI:456216"/>
        <dbReference type="EC" id="2.7.1.107"/>
    </reaction>
</comment>
<keyword evidence="17 24" id="KW-0472">Membrane</keyword>
<feature type="binding site" evidence="23">
    <location>
        <position position="73"/>
    </location>
    <ligand>
        <name>a divalent metal cation</name>
        <dbReference type="ChEBI" id="CHEBI:60240"/>
    </ligand>
</feature>
<feature type="binding site" evidence="21">
    <location>
        <position position="6"/>
    </location>
    <ligand>
        <name>substrate</name>
    </ligand>
</feature>
<keyword evidence="10 23" id="KW-0479">Metal-binding</keyword>
<dbReference type="GO" id="GO:0005886">
    <property type="term" value="C:plasma membrane"/>
    <property type="evidence" value="ECO:0007669"/>
    <property type="project" value="UniProtKB-SubCell"/>
</dbReference>
<feature type="binding site" evidence="22">
    <location>
        <position position="25"/>
    </location>
    <ligand>
        <name>ATP</name>
        <dbReference type="ChEBI" id="CHEBI:30616"/>
    </ligand>
</feature>
<name>A0A2W6NGP7_9HELI</name>
<feature type="binding site" evidence="21">
    <location>
        <position position="95"/>
    </location>
    <ligand>
        <name>substrate</name>
    </ligand>
</feature>
<dbReference type="AlphaFoldDB" id="A0A2W6NGP7"/>
<feature type="active site" description="Proton acceptor" evidence="20">
    <location>
        <position position="66"/>
    </location>
</feature>
<comment type="caution">
    <text evidence="24">Lacks conserved residue(s) required for the propagation of feature annotation.</text>
</comment>
<evidence type="ECO:0000256" key="22">
    <source>
        <dbReference type="PIRSR" id="PIRSR600829-3"/>
    </source>
</evidence>
<dbReference type="EMBL" id="NBIU01000012">
    <property type="protein sequence ID" value="PZT48150.1"/>
    <property type="molecule type" value="Genomic_DNA"/>
</dbReference>
<dbReference type="Proteomes" id="UP000249746">
    <property type="component" value="Unassembled WGS sequence"/>
</dbReference>
<dbReference type="OrthoDB" id="5460798at2"/>
<evidence type="ECO:0000256" key="7">
    <source>
        <dbReference type="ARBA" id="ARBA00022519"/>
    </source>
</evidence>
<evidence type="ECO:0000256" key="15">
    <source>
        <dbReference type="ARBA" id="ARBA00022989"/>
    </source>
</evidence>
<comment type="similarity">
    <text evidence="2 24">Belongs to the bacterial diacylglycerol kinase family.</text>
</comment>